<dbReference type="Proteomes" id="UP000017119">
    <property type="component" value="Chromosome"/>
</dbReference>
<feature type="domain" description="RecA family profile 2" evidence="9">
    <location>
        <begin position="209"/>
        <end position="274"/>
    </location>
</feature>
<keyword evidence="7" id="KW-0227">DNA damage</keyword>
<dbReference type="InterPro" id="IPR020587">
    <property type="entry name" value="RecA_monomer-monomer_interface"/>
</dbReference>
<dbReference type="SUPFAM" id="SSF52540">
    <property type="entry name" value="P-loop containing nucleoside triphosphate hydrolases"/>
    <property type="match status" value="1"/>
</dbReference>
<dbReference type="InterPro" id="IPR013765">
    <property type="entry name" value="DNA_recomb/repair_RecA"/>
</dbReference>
<dbReference type="GO" id="GO:0006281">
    <property type="term" value="P:DNA repair"/>
    <property type="evidence" value="ECO:0007669"/>
    <property type="project" value="InterPro"/>
</dbReference>
<evidence type="ECO:0000259" key="9">
    <source>
        <dbReference type="PROSITE" id="PS50163"/>
    </source>
</evidence>
<dbReference type="InterPro" id="IPR020588">
    <property type="entry name" value="RecA_ATP-bd"/>
</dbReference>
<comment type="similarity">
    <text evidence="1 7">Belongs to the RecA family.</text>
</comment>
<dbReference type="InterPro" id="IPR027417">
    <property type="entry name" value="P-loop_NTPase"/>
</dbReference>
<accession>U5NB10</accession>
<dbReference type="GO" id="GO:0140664">
    <property type="term" value="F:ATP-dependent DNA damage sensor activity"/>
    <property type="evidence" value="ECO:0007669"/>
    <property type="project" value="InterPro"/>
</dbReference>
<dbReference type="CDD" id="cd00983">
    <property type="entry name" value="RecA"/>
    <property type="match status" value="1"/>
</dbReference>
<dbReference type="PROSITE" id="PS50162">
    <property type="entry name" value="RECA_2"/>
    <property type="match status" value="1"/>
</dbReference>
<dbReference type="GO" id="GO:0005524">
    <property type="term" value="F:ATP binding"/>
    <property type="evidence" value="ECO:0007669"/>
    <property type="project" value="UniProtKB-KW"/>
</dbReference>
<name>U5NB10_9MOLU</name>
<dbReference type="AlphaFoldDB" id="U5NB10"/>
<keyword evidence="5 7" id="KW-0238">DNA-binding</keyword>
<evidence type="ECO:0000256" key="2">
    <source>
        <dbReference type="ARBA" id="ARBA00015553"/>
    </source>
</evidence>
<reference evidence="10 11" key="1">
    <citation type="journal article" date="2013" name="Genome Announc.">
        <title>Genome Sequence of Mycoplasma parvum (Formerly Eperythrozoon parvum), a Diminutive Hemoplasma of the Pig.</title>
        <authorList>
            <person name="do Nascimento N.C."/>
            <person name="Dos Santos A.P."/>
            <person name="Chu Y."/>
            <person name="Guimaraes A.M."/>
            <person name="Pagliaro A."/>
            <person name="Messick J.B."/>
        </authorList>
    </citation>
    <scope>NUCLEOTIDE SEQUENCE [LARGE SCALE GENOMIC DNA]</scope>
    <source>
        <strain evidence="10 11">Indiana</strain>
    </source>
</reference>
<dbReference type="PANTHER" id="PTHR45900">
    <property type="entry name" value="RECA"/>
    <property type="match status" value="1"/>
</dbReference>
<dbReference type="PATRIC" id="fig|1403316.3.peg.53"/>
<dbReference type="GO" id="GO:0006310">
    <property type="term" value="P:DNA recombination"/>
    <property type="evidence" value="ECO:0007669"/>
    <property type="project" value="UniProtKB-KW"/>
</dbReference>
<dbReference type="InterPro" id="IPR049261">
    <property type="entry name" value="RecA-like_C"/>
</dbReference>
<feature type="domain" description="RecA family profile 1" evidence="8">
    <location>
        <begin position="37"/>
        <end position="196"/>
    </location>
</feature>
<dbReference type="KEGG" id="mpv:PRV_00345"/>
<evidence type="ECO:0000313" key="10">
    <source>
        <dbReference type="EMBL" id="AGX88766.1"/>
    </source>
</evidence>
<dbReference type="HOGENOM" id="CLU_040469_3_2_14"/>
<organism evidence="10 11">
    <name type="scientific">Mycoplasma parvum str. Indiana</name>
    <dbReference type="NCBI Taxonomy" id="1403316"/>
    <lineage>
        <taxon>Bacteria</taxon>
        <taxon>Bacillati</taxon>
        <taxon>Mycoplasmatota</taxon>
        <taxon>Mollicutes</taxon>
        <taxon>Mycoplasmataceae</taxon>
        <taxon>Mycoplasma</taxon>
    </lineage>
</organism>
<dbReference type="InterPro" id="IPR023400">
    <property type="entry name" value="RecA_C_sf"/>
</dbReference>
<evidence type="ECO:0000256" key="6">
    <source>
        <dbReference type="ARBA" id="ARBA00023172"/>
    </source>
</evidence>
<dbReference type="Pfam" id="PF00154">
    <property type="entry name" value="RecA_N"/>
    <property type="match status" value="1"/>
</dbReference>
<keyword evidence="3 7" id="KW-0547">Nucleotide-binding</keyword>
<dbReference type="GO" id="GO:0003697">
    <property type="term" value="F:single-stranded DNA binding"/>
    <property type="evidence" value="ECO:0007669"/>
    <property type="project" value="InterPro"/>
</dbReference>
<dbReference type="Pfam" id="PF21096">
    <property type="entry name" value="RecA_C"/>
    <property type="match status" value="1"/>
</dbReference>
<evidence type="ECO:0000256" key="5">
    <source>
        <dbReference type="ARBA" id="ARBA00023125"/>
    </source>
</evidence>
<evidence type="ECO:0000259" key="8">
    <source>
        <dbReference type="PROSITE" id="PS50162"/>
    </source>
</evidence>
<evidence type="ECO:0000256" key="1">
    <source>
        <dbReference type="ARBA" id="ARBA00009391"/>
    </source>
</evidence>
<dbReference type="STRING" id="1403316.PRV_00345"/>
<protein>
    <recommendedName>
        <fullName evidence="2">Protein RecA</fullName>
    </recommendedName>
</protein>
<evidence type="ECO:0000256" key="7">
    <source>
        <dbReference type="RuleBase" id="RU004527"/>
    </source>
</evidence>
<sequence length="328" mass="36807">MSMASNKTKEIQEKLNKLGIHLWSELSQKERTINIDLQESIPSGSYQLDQALGTKGWPRGKIIEIFGSDASGKSTLALHAVAEAQKQGKICIYIDLENTLNIPWAEKIGVKIDSLYICTPSSGEETFEVISTLIQDKEADLIIVDSVAAMVPEAELDASLNDQSIGLQARLMSKGLRIIQSHLLKSNPTIIFINQIREQIKQTYFPSTTTTGGRALKYAASIRVEVKRQEAIKQNEKIIGYQTKITIVKNKFNNPMLQVSLGLYFDVGFNKIFELLNLAIEKKLIEKKGAWLYYQNKNLGQGLLTLKEKFESKEMEKELEKLKNALGV</sequence>
<proteinExistence type="inferred from homology"/>
<dbReference type="SMART" id="SM00382">
    <property type="entry name" value="AAA"/>
    <property type="match status" value="1"/>
</dbReference>
<dbReference type="InterPro" id="IPR003593">
    <property type="entry name" value="AAA+_ATPase"/>
</dbReference>
<evidence type="ECO:0000313" key="11">
    <source>
        <dbReference type="Proteomes" id="UP000017119"/>
    </source>
</evidence>
<dbReference type="Gene3D" id="3.40.50.300">
    <property type="entry name" value="P-loop containing nucleotide triphosphate hydrolases"/>
    <property type="match status" value="1"/>
</dbReference>
<keyword evidence="4 7" id="KW-0067">ATP-binding</keyword>
<keyword evidence="6 7" id="KW-0233">DNA recombination</keyword>
<dbReference type="InterPro" id="IPR049428">
    <property type="entry name" value="RecA-like_N"/>
</dbReference>
<dbReference type="PANTHER" id="PTHR45900:SF1">
    <property type="entry name" value="MITOCHONDRIAL DNA REPAIR PROTEIN RECA HOMOLOG-RELATED"/>
    <property type="match status" value="1"/>
</dbReference>
<gene>
    <name evidence="10" type="ORF">PRV_00345</name>
</gene>
<dbReference type="SUPFAM" id="SSF54752">
    <property type="entry name" value="RecA protein, C-terminal domain"/>
    <property type="match status" value="1"/>
</dbReference>
<evidence type="ECO:0000256" key="3">
    <source>
        <dbReference type="ARBA" id="ARBA00022741"/>
    </source>
</evidence>
<dbReference type="PROSITE" id="PS50163">
    <property type="entry name" value="RECA_3"/>
    <property type="match status" value="1"/>
</dbReference>
<keyword evidence="11" id="KW-1185">Reference proteome</keyword>
<evidence type="ECO:0000256" key="4">
    <source>
        <dbReference type="ARBA" id="ARBA00022840"/>
    </source>
</evidence>
<dbReference type="PRINTS" id="PR00142">
    <property type="entry name" value="RECA"/>
</dbReference>
<dbReference type="EMBL" id="CP006771">
    <property type="protein sequence ID" value="AGX88766.1"/>
    <property type="molecule type" value="Genomic_DNA"/>
</dbReference>